<dbReference type="SUPFAM" id="SSF53335">
    <property type="entry name" value="S-adenosyl-L-methionine-dependent methyltransferases"/>
    <property type="match status" value="1"/>
</dbReference>
<keyword evidence="3" id="KW-0949">S-adenosyl-L-methionine</keyword>
<dbReference type="GO" id="GO:0032259">
    <property type="term" value="P:methylation"/>
    <property type="evidence" value="ECO:0007669"/>
    <property type="project" value="UniProtKB-KW"/>
</dbReference>
<dbReference type="InterPro" id="IPR036388">
    <property type="entry name" value="WH-like_DNA-bd_sf"/>
</dbReference>
<dbReference type="AlphaFoldDB" id="A0A511DC49"/>
<keyword evidence="2" id="KW-0808">Transferase</keyword>
<reference evidence="5 6" key="1">
    <citation type="submission" date="2019-07" db="EMBL/GenBank/DDBJ databases">
        <title>Whole genome shotgun sequence of Pseudonocardia sulfidoxydans NBRC 16205.</title>
        <authorList>
            <person name="Hosoyama A."/>
            <person name="Uohara A."/>
            <person name="Ohji S."/>
            <person name="Ichikawa N."/>
        </authorList>
    </citation>
    <scope>NUCLEOTIDE SEQUENCE [LARGE SCALE GENOMIC DNA]</scope>
    <source>
        <strain evidence="5 6">NBRC 16205</strain>
    </source>
</reference>
<dbReference type="Gene3D" id="1.10.10.10">
    <property type="entry name" value="Winged helix-like DNA-binding domain superfamily/Winged helix DNA-binding domain"/>
    <property type="match status" value="1"/>
</dbReference>
<dbReference type="EMBL" id="BJVJ01000008">
    <property type="protein sequence ID" value="GEL22379.1"/>
    <property type="molecule type" value="Genomic_DNA"/>
</dbReference>
<organism evidence="5 6">
    <name type="scientific">Pseudonocardia sulfidoxydans NBRC 16205</name>
    <dbReference type="NCBI Taxonomy" id="1223511"/>
    <lineage>
        <taxon>Bacteria</taxon>
        <taxon>Bacillati</taxon>
        <taxon>Actinomycetota</taxon>
        <taxon>Actinomycetes</taxon>
        <taxon>Pseudonocardiales</taxon>
        <taxon>Pseudonocardiaceae</taxon>
        <taxon>Pseudonocardia</taxon>
    </lineage>
</organism>
<dbReference type="PANTHER" id="PTHR43712">
    <property type="entry name" value="PUTATIVE (AFU_ORTHOLOGUE AFUA_4G14580)-RELATED"/>
    <property type="match status" value="1"/>
</dbReference>
<keyword evidence="1" id="KW-0489">Methyltransferase</keyword>
<proteinExistence type="predicted"/>
<comment type="caution">
    <text evidence="5">The sequence shown here is derived from an EMBL/GenBank/DDBJ whole genome shotgun (WGS) entry which is preliminary data.</text>
</comment>
<dbReference type="GO" id="GO:0008171">
    <property type="term" value="F:O-methyltransferase activity"/>
    <property type="evidence" value="ECO:0007669"/>
    <property type="project" value="InterPro"/>
</dbReference>
<dbReference type="PROSITE" id="PS51683">
    <property type="entry name" value="SAM_OMT_II"/>
    <property type="match status" value="1"/>
</dbReference>
<evidence type="ECO:0000313" key="6">
    <source>
        <dbReference type="Proteomes" id="UP000321685"/>
    </source>
</evidence>
<dbReference type="Gene3D" id="3.40.50.150">
    <property type="entry name" value="Vaccinia Virus protein VP39"/>
    <property type="match status" value="1"/>
</dbReference>
<dbReference type="RefSeq" id="WP_147103517.1">
    <property type="nucleotide sequence ID" value="NZ_BJVJ01000008.1"/>
</dbReference>
<protein>
    <recommendedName>
        <fullName evidence="4">O-methyltransferase C-terminal domain-containing protein</fullName>
    </recommendedName>
</protein>
<dbReference type="InterPro" id="IPR016461">
    <property type="entry name" value="COMT-like"/>
</dbReference>
<dbReference type="Proteomes" id="UP000321685">
    <property type="component" value="Unassembled WGS sequence"/>
</dbReference>
<sequence>MWTHGEGHPVSAVAHAPDPTGLYRIRDGVYAADLLLAAVTEFDLFTRLAARGPVTVADACALLGLAARPADVLFTLCAAHGLVDRDVAGGDVVTVTDLGRCHLTAGSPLDLRAYYGSLSERPAVAELAHVLRTDEQAAWGSAKPGATAQDADWSGRLGDVAFAERITSAMDARGAYLAPRLAAAVDDVAVGALLDVGGSSGIYATALLDAAPDARGTVFERAPVDVAARTLIESRGHADRLDVVTGDMFTDPLPTGYDVHLFSQVLHDWDRPRVEHLLRSSFEALAPGGTLLDHDTHVAADKRGPLPVAEYSVLLMHSTPGKCWSVGELTEIAEGVGFVGIEHRPTAADRGVLIARKPA</sequence>
<evidence type="ECO:0000256" key="1">
    <source>
        <dbReference type="ARBA" id="ARBA00022603"/>
    </source>
</evidence>
<dbReference type="InterPro" id="IPR029063">
    <property type="entry name" value="SAM-dependent_MTases_sf"/>
</dbReference>
<dbReference type="OrthoDB" id="3804952at2"/>
<evidence type="ECO:0000259" key="4">
    <source>
        <dbReference type="Pfam" id="PF00891"/>
    </source>
</evidence>
<dbReference type="CDD" id="cd02440">
    <property type="entry name" value="AdoMet_MTases"/>
    <property type="match status" value="1"/>
</dbReference>
<feature type="domain" description="O-methyltransferase C-terminal" evidence="4">
    <location>
        <begin position="159"/>
        <end position="338"/>
    </location>
</feature>
<keyword evidence="6" id="KW-1185">Reference proteome</keyword>
<evidence type="ECO:0000313" key="5">
    <source>
        <dbReference type="EMBL" id="GEL22379.1"/>
    </source>
</evidence>
<evidence type="ECO:0000256" key="3">
    <source>
        <dbReference type="ARBA" id="ARBA00022691"/>
    </source>
</evidence>
<name>A0A511DC49_9PSEU</name>
<gene>
    <name evidence="5" type="ORF">PSU4_13330</name>
</gene>
<evidence type="ECO:0000256" key="2">
    <source>
        <dbReference type="ARBA" id="ARBA00022679"/>
    </source>
</evidence>
<dbReference type="InterPro" id="IPR001077">
    <property type="entry name" value="COMT_C"/>
</dbReference>
<accession>A0A511DC49</accession>
<dbReference type="Pfam" id="PF00891">
    <property type="entry name" value="Methyltransf_2"/>
    <property type="match status" value="1"/>
</dbReference>
<dbReference type="PANTHER" id="PTHR43712:SF2">
    <property type="entry name" value="O-METHYLTRANSFERASE CICE"/>
    <property type="match status" value="1"/>
</dbReference>